<reference evidence="8" key="1">
    <citation type="submission" date="2012-10" db="EMBL/GenBank/DDBJ databases">
        <title>Studies on transcriptomics of somatic embryogenesis in Dimocarpus longan.</title>
        <authorList>
            <person name="Cai A."/>
            <person name="Lai Z."/>
            <person name="Lin Y."/>
            <person name="Ye W."/>
        </authorList>
    </citation>
    <scope>NUCLEOTIDE SEQUENCE</scope>
</reference>
<dbReference type="GO" id="GO:0000976">
    <property type="term" value="F:transcription cis-regulatory region binding"/>
    <property type="evidence" value="ECO:0007669"/>
    <property type="project" value="TreeGrafter"/>
</dbReference>
<dbReference type="InterPro" id="IPR003657">
    <property type="entry name" value="WRKY_dom"/>
</dbReference>
<keyword evidence="4" id="KW-0804">Transcription</keyword>
<protein>
    <submittedName>
        <fullName evidence="8">WRKY transcription factor 6-1</fullName>
    </submittedName>
</protein>
<keyword evidence="2" id="KW-0805">Transcription regulation</keyword>
<dbReference type="AlphaFoldDB" id="G3FF79"/>
<dbReference type="PROSITE" id="PS50811">
    <property type="entry name" value="WRKY"/>
    <property type="match status" value="1"/>
</dbReference>
<evidence type="ECO:0000256" key="5">
    <source>
        <dbReference type="ARBA" id="ARBA00023242"/>
    </source>
</evidence>
<dbReference type="SMART" id="SM00774">
    <property type="entry name" value="WRKY"/>
    <property type="match status" value="1"/>
</dbReference>
<dbReference type="GO" id="GO:0010193">
    <property type="term" value="P:response to ozone"/>
    <property type="evidence" value="ECO:0007669"/>
    <property type="project" value="UniProtKB-ARBA"/>
</dbReference>
<organism evidence="8">
    <name type="scientific">Dimocarpus longan</name>
    <dbReference type="NCBI Taxonomy" id="128017"/>
    <lineage>
        <taxon>Eukaryota</taxon>
        <taxon>Viridiplantae</taxon>
        <taxon>Streptophyta</taxon>
        <taxon>Embryophyta</taxon>
        <taxon>Tracheophyta</taxon>
        <taxon>Spermatophyta</taxon>
        <taxon>Magnoliopsida</taxon>
        <taxon>eudicotyledons</taxon>
        <taxon>Gunneridae</taxon>
        <taxon>Pentapetalae</taxon>
        <taxon>rosids</taxon>
        <taxon>malvids</taxon>
        <taxon>Sapindales</taxon>
        <taxon>Sapindaceae</taxon>
        <taxon>Dimocarpus</taxon>
    </lineage>
</organism>
<dbReference type="GO" id="GO:0003700">
    <property type="term" value="F:DNA-binding transcription factor activity"/>
    <property type="evidence" value="ECO:0007669"/>
    <property type="project" value="InterPro"/>
</dbReference>
<evidence type="ECO:0000256" key="2">
    <source>
        <dbReference type="ARBA" id="ARBA00023015"/>
    </source>
</evidence>
<dbReference type="SMR" id="G3FF79"/>
<feature type="domain" description="WRKY" evidence="7">
    <location>
        <begin position="124"/>
        <end position="181"/>
    </location>
</feature>
<dbReference type="GO" id="GO:0010150">
    <property type="term" value="P:leaf senescence"/>
    <property type="evidence" value="ECO:0007669"/>
    <property type="project" value="UniProtKB-ARBA"/>
</dbReference>
<evidence type="ECO:0000259" key="7">
    <source>
        <dbReference type="PROSITE" id="PS50811"/>
    </source>
</evidence>
<evidence type="ECO:0000256" key="4">
    <source>
        <dbReference type="ARBA" id="ARBA00023163"/>
    </source>
</evidence>
<evidence type="ECO:0000313" key="8">
    <source>
        <dbReference type="EMBL" id="AEO31476.2"/>
    </source>
</evidence>
<comment type="subcellular location">
    <subcellularLocation>
        <location evidence="1">Nucleus</location>
    </subcellularLocation>
</comment>
<dbReference type="PANTHER" id="PTHR32096">
    <property type="entry name" value="WRKY TRANSCRIPTION FACTOR 30-RELATED-RELATED"/>
    <property type="match status" value="1"/>
</dbReference>
<name>G3FF79_9ROSI</name>
<dbReference type="SUPFAM" id="SSF118290">
    <property type="entry name" value="WRKY DNA-binding domain"/>
    <property type="match status" value="1"/>
</dbReference>
<dbReference type="EMBL" id="JF708963">
    <property type="protein sequence ID" value="AEO31476.2"/>
    <property type="molecule type" value="mRNA"/>
</dbReference>
<keyword evidence="3" id="KW-0238">DNA-binding</keyword>
<dbReference type="Gene3D" id="2.20.25.80">
    <property type="entry name" value="WRKY domain"/>
    <property type="match status" value="1"/>
</dbReference>
<comment type="similarity">
    <text evidence="6">Belongs to the WRKY group III family.</text>
</comment>
<sequence length="352" mass="39461">MDRELMVLEKELTQGKELAKQLRNHLNPSSSNQTRDYLIQKILGSYEKALSVLNCGASVVEPKINISMLETPSSFANISPRCEASNLDCEDQCHRDVFKKRKTMPRWTEQVKACAGTGLEGHPDDGYCWRKYGQKDILGANFPRGYYRCTHRHAQGCLATKQVQRSDGDPSIVEVTYRGRHTCNQNSNPATVASPSVSKVEKNHYLRKQEHDQNPKQEEVMFKFGAGCKVKTEGLDNSENIFPSFPFPPTSIEAEYVAENIFQEAMLENNIMGSFSQAFISPTTSESNYFPVSPSHMNNFGLGHGVQTSDSDLTEIISAPTSVTNSPIGEAFDFIKVDFDPNFPFDNLEFFA</sequence>
<evidence type="ECO:0000256" key="6">
    <source>
        <dbReference type="ARBA" id="ARBA00060850"/>
    </source>
</evidence>
<dbReference type="GO" id="GO:0042542">
    <property type="term" value="P:response to hydrogen peroxide"/>
    <property type="evidence" value="ECO:0007669"/>
    <property type="project" value="UniProtKB-ARBA"/>
</dbReference>
<dbReference type="GO" id="GO:0009751">
    <property type="term" value="P:response to salicylic acid"/>
    <property type="evidence" value="ECO:0007669"/>
    <property type="project" value="UniProtKB-ARBA"/>
</dbReference>
<proteinExistence type="evidence at transcript level"/>
<dbReference type="Pfam" id="PF03106">
    <property type="entry name" value="WRKY"/>
    <property type="match status" value="1"/>
</dbReference>
<dbReference type="InterPro" id="IPR044810">
    <property type="entry name" value="WRKY_plant"/>
</dbReference>
<dbReference type="InterPro" id="IPR036576">
    <property type="entry name" value="WRKY_dom_sf"/>
</dbReference>
<evidence type="ECO:0000256" key="3">
    <source>
        <dbReference type="ARBA" id="ARBA00023125"/>
    </source>
</evidence>
<evidence type="ECO:0000256" key="1">
    <source>
        <dbReference type="ARBA" id="ARBA00004123"/>
    </source>
</evidence>
<dbReference type="GO" id="GO:0005634">
    <property type="term" value="C:nucleus"/>
    <property type="evidence" value="ECO:0007669"/>
    <property type="project" value="UniProtKB-SubCell"/>
</dbReference>
<accession>G3FF79</accession>
<dbReference type="FunFam" id="2.20.25.80:FF:000009">
    <property type="entry name" value="WRKY transcription factor 53"/>
    <property type="match status" value="1"/>
</dbReference>
<dbReference type="PANTHER" id="PTHR32096:SF133">
    <property type="entry name" value="WRKY TRANSCRIPTION FACTOR 41-RELATED"/>
    <property type="match status" value="1"/>
</dbReference>
<keyword evidence="5" id="KW-0539">Nucleus</keyword>